<dbReference type="AlphaFoldDB" id="A0A086QRL4"/>
<feature type="compositionally biased region" description="Basic residues" evidence="1">
    <location>
        <begin position="45"/>
        <end position="55"/>
    </location>
</feature>
<dbReference type="Proteomes" id="UP000028821">
    <property type="component" value="Unassembled WGS sequence"/>
</dbReference>
<feature type="compositionally biased region" description="Basic and acidic residues" evidence="1">
    <location>
        <begin position="136"/>
        <end position="158"/>
    </location>
</feature>
<feature type="region of interest" description="Disordered" evidence="1">
    <location>
        <begin position="117"/>
        <end position="183"/>
    </location>
</feature>
<evidence type="ECO:0000256" key="1">
    <source>
        <dbReference type="SAM" id="MobiDB-lite"/>
    </source>
</evidence>
<feature type="compositionally biased region" description="Polar residues" evidence="1">
    <location>
        <begin position="174"/>
        <end position="183"/>
    </location>
</feature>
<accession>A0A086QRL4</accession>
<dbReference type="VEuPathDB" id="ToxoDB:TGMAS_414000"/>
<organism evidence="2 3">
    <name type="scientific">Toxoplasma gondii MAS</name>
    <dbReference type="NCBI Taxonomy" id="943118"/>
    <lineage>
        <taxon>Eukaryota</taxon>
        <taxon>Sar</taxon>
        <taxon>Alveolata</taxon>
        <taxon>Apicomplexa</taxon>
        <taxon>Conoidasida</taxon>
        <taxon>Coccidia</taxon>
        <taxon>Eucoccidiorida</taxon>
        <taxon>Eimeriorina</taxon>
        <taxon>Sarcocystidae</taxon>
        <taxon>Toxoplasma</taxon>
    </lineage>
</organism>
<gene>
    <name evidence="2" type="ORF">TGMAS_414000</name>
</gene>
<sequence>MQICDLGNTRTTRRTMETKHELYGRGTAETKGRRNEKQRTLALAKRHRQQRHPQRPRFSSGSRKRQMLAQNLVRALPELTSERPLFGLLCVFLCFSEKAKKRNSLTAHARRCARQQARSTRNVESREKNAQTVGGEVKKSWKEREKGRANREKQERMRKAVSLMPAKGRKNRVFRSSSTAPFC</sequence>
<name>A0A086QRL4_TOXGO</name>
<proteinExistence type="predicted"/>
<evidence type="ECO:0000313" key="2">
    <source>
        <dbReference type="EMBL" id="KFH15246.1"/>
    </source>
</evidence>
<feature type="region of interest" description="Disordered" evidence="1">
    <location>
        <begin position="45"/>
        <end position="65"/>
    </location>
</feature>
<protein>
    <submittedName>
        <fullName evidence="2">Uncharacterized protein</fullName>
    </submittedName>
</protein>
<comment type="caution">
    <text evidence="2">The sequence shown here is derived from an EMBL/GenBank/DDBJ whole genome shotgun (WGS) entry which is preliminary data.</text>
</comment>
<dbReference type="EMBL" id="AEXC02000955">
    <property type="protein sequence ID" value="KFH15246.1"/>
    <property type="molecule type" value="Genomic_DNA"/>
</dbReference>
<reference evidence="2 3" key="1">
    <citation type="submission" date="2014-04" db="EMBL/GenBank/DDBJ databases">
        <authorList>
            <person name="Sibley D."/>
            <person name="Venepally P."/>
            <person name="Karamycheva S."/>
            <person name="Hadjithomas M."/>
            <person name="Khan A."/>
            <person name="Brunk B."/>
            <person name="Roos D."/>
            <person name="Caler E."/>
            <person name="Lorenzi H."/>
        </authorList>
    </citation>
    <scope>NUCLEOTIDE SEQUENCE [LARGE SCALE GENOMIC DNA]</scope>
    <source>
        <strain evidence="2 3">MAS</strain>
    </source>
</reference>
<evidence type="ECO:0000313" key="3">
    <source>
        <dbReference type="Proteomes" id="UP000028821"/>
    </source>
</evidence>